<feature type="transmembrane region" description="Helical" evidence="1">
    <location>
        <begin position="36"/>
        <end position="55"/>
    </location>
</feature>
<keyword evidence="1" id="KW-1133">Transmembrane helix</keyword>
<evidence type="ECO:0008006" key="4">
    <source>
        <dbReference type="Google" id="ProtNLM"/>
    </source>
</evidence>
<gene>
    <name evidence="2" type="ORF">CH371_02665</name>
</gene>
<dbReference type="Proteomes" id="UP000231912">
    <property type="component" value="Unassembled WGS sequence"/>
</dbReference>
<dbReference type="AlphaFoldDB" id="A0A2M9ZF37"/>
<dbReference type="RefSeq" id="WP_100757569.1">
    <property type="nucleotide sequence ID" value="NZ_NPDT01000001.1"/>
</dbReference>
<dbReference type="InterPro" id="IPR025461">
    <property type="entry name" value="ABA4-like"/>
</dbReference>
<evidence type="ECO:0000313" key="2">
    <source>
        <dbReference type="EMBL" id="PJZ67002.1"/>
    </source>
</evidence>
<accession>A0A2M9ZF37</accession>
<reference evidence="2 3" key="1">
    <citation type="submission" date="2017-07" db="EMBL/GenBank/DDBJ databases">
        <title>Leptospira spp. isolated from tropical soils.</title>
        <authorList>
            <person name="Thibeaux R."/>
            <person name="Iraola G."/>
            <person name="Ferres I."/>
            <person name="Bierque E."/>
            <person name="Girault D."/>
            <person name="Soupe-Gilbert M.-E."/>
            <person name="Picardeau M."/>
            <person name="Goarant C."/>
        </authorList>
    </citation>
    <scope>NUCLEOTIDE SEQUENCE [LARGE SCALE GENOMIC DNA]</scope>
    <source>
        <strain evidence="2 3">FH2-C-A2</strain>
    </source>
</reference>
<feature type="transmembrane region" description="Helical" evidence="1">
    <location>
        <begin position="6"/>
        <end position="24"/>
    </location>
</feature>
<proteinExistence type="predicted"/>
<sequence>MTPELVFMIASRFALVGWLLLILIPCTKVTGLFVKSGLWSAILSLGYLIVLGLNFGQEGGFQSLAAVEQLFSNPWVLLAGWIHYLAFDLFLGVWEVKEADALGIRRWILVPCLLLTFLFGPVGYLIFQVIRIAKGGNRASI</sequence>
<feature type="transmembrane region" description="Helical" evidence="1">
    <location>
        <begin position="108"/>
        <end position="127"/>
    </location>
</feature>
<evidence type="ECO:0000256" key="1">
    <source>
        <dbReference type="SAM" id="Phobius"/>
    </source>
</evidence>
<name>A0A2M9ZF37_9LEPT</name>
<keyword evidence="1" id="KW-0472">Membrane</keyword>
<feature type="transmembrane region" description="Helical" evidence="1">
    <location>
        <begin position="75"/>
        <end position="96"/>
    </location>
</feature>
<protein>
    <recommendedName>
        <fullName evidence="4">DUF4281 domain-containing protein</fullName>
    </recommendedName>
</protein>
<dbReference type="Pfam" id="PF14108">
    <property type="entry name" value="ABA4-like"/>
    <property type="match status" value="1"/>
</dbReference>
<comment type="caution">
    <text evidence="2">The sequence shown here is derived from an EMBL/GenBank/DDBJ whole genome shotgun (WGS) entry which is preliminary data.</text>
</comment>
<keyword evidence="1" id="KW-0812">Transmembrane</keyword>
<evidence type="ECO:0000313" key="3">
    <source>
        <dbReference type="Proteomes" id="UP000231912"/>
    </source>
</evidence>
<dbReference type="EMBL" id="NPDT01000001">
    <property type="protein sequence ID" value="PJZ67002.1"/>
    <property type="molecule type" value="Genomic_DNA"/>
</dbReference>
<organism evidence="2 3">
    <name type="scientific">Leptospira wolffii</name>
    <dbReference type="NCBI Taxonomy" id="409998"/>
    <lineage>
        <taxon>Bacteria</taxon>
        <taxon>Pseudomonadati</taxon>
        <taxon>Spirochaetota</taxon>
        <taxon>Spirochaetia</taxon>
        <taxon>Leptospirales</taxon>
        <taxon>Leptospiraceae</taxon>
        <taxon>Leptospira</taxon>
    </lineage>
</organism>